<dbReference type="OrthoDB" id="10490671at2759"/>
<name>A0A0D0AVG5_9AGAM</name>
<organism evidence="1 2">
    <name type="scientific">Suillus luteus UH-Slu-Lm8-n1</name>
    <dbReference type="NCBI Taxonomy" id="930992"/>
    <lineage>
        <taxon>Eukaryota</taxon>
        <taxon>Fungi</taxon>
        <taxon>Dikarya</taxon>
        <taxon>Basidiomycota</taxon>
        <taxon>Agaricomycotina</taxon>
        <taxon>Agaricomycetes</taxon>
        <taxon>Agaricomycetidae</taxon>
        <taxon>Boletales</taxon>
        <taxon>Suillineae</taxon>
        <taxon>Suillaceae</taxon>
        <taxon>Suillus</taxon>
    </lineage>
</organism>
<keyword evidence="2" id="KW-1185">Reference proteome</keyword>
<reference evidence="1 2" key="1">
    <citation type="submission" date="2014-04" db="EMBL/GenBank/DDBJ databases">
        <authorList>
            <consortium name="DOE Joint Genome Institute"/>
            <person name="Kuo A."/>
            <person name="Ruytinx J."/>
            <person name="Rineau F."/>
            <person name="Colpaert J."/>
            <person name="Kohler A."/>
            <person name="Nagy L.G."/>
            <person name="Floudas D."/>
            <person name="Copeland A."/>
            <person name="Barry K.W."/>
            <person name="Cichocki N."/>
            <person name="Veneault-Fourrey C."/>
            <person name="LaButti K."/>
            <person name="Lindquist E.A."/>
            <person name="Lipzen A."/>
            <person name="Lundell T."/>
            <person name="Morin E."/>
            <person name="Murat C."/>
            <person name="Sun H."/>
            <person name="Tunlid A."/>
            <person name="Henrissat B."/>
            <person name="Grigoriev I.V."/>
            <person name="Hibbett D.S."/>
            <person name="Martin F."/>
            <person name="Nordberg H.P."/>
            <person name="Cantor M.N."/>
            <person name="Hua S.X."/>
        </authorList>
    </citation>
    <scope>NUCLEOTIDE SEQUENCE [LARGE SCALE GENOMIC DNA]</scope>
    <source>
        <strain evidence="1 2">UH-Slu-Lm8-n1</strain>
    </source>
</reference>
<gene>
    <name evidence="1" type="ORF">CY34DRAFT_395680</name>
</gene>
<dbReference type="InParanoid" id="A0A0D0AVG5"/>
<evidence type="ECO:0000313" key="2">
    <source>
        <dbReference type="Proteomes" id="UP000054485"/>
    </source>
</evidence>
<evidence type="ECO:0000313" key="1">
    <source>
        <dbReference type="EMBL" id="KIK38382.1"/>
    </source>
</evidence>
<sequence length="144" mass="16155">MLATSMRTMLHSENAGMNDAFEYRGQYFINSLQVYLRPSDVNLPFSSPSIPHLPVMLICDKGKPRLGVSAIHSFSFTVAQIDKLSQTNELSAIWATHFANISFSSVCSDSRTPRTRRTNCVSNLYRILLYLMTEHGGLHCKHSG</sequence>
<dbReference type="HOGENOM" id="CLU_1797728_0_0_1"/>
<dbReference type="Proteomes" id="UP000054485">
    <property type="component" value="Unassembled WGS sequence"/>
</dbReference>
<proteinExistence type="predicted"/>
<protein>
    <submittedName>
        <fullName evidence="1">Uncharacterized protein</fullName>
    </submittedName>
</protein>
<dbReference type="EMBL" id="KN835396">
    <property type="protein sequence ID" value="KIK38382.1"/>
    <property type="molecule type" value="Genomic_DNA"/>
</dbReference>
<reference evidence="2" key="2">
    <citation type="submission" date="2015-01" db="EMBL/GenBank/DDBJ databases">
        <title>Evolutionary Origins and Diversification of the Mycorrhizal Mutualists.</title>
        <authorList>
            <consortium name="DOE Joint Genome Institute"/>
            <consortium name="Mycorrhizal Genomics Consortium"/>
            <person name="Kohler A."/>
            <person name="Kuo A."/>
            <person name="Nagy L.G."/>
            <person name="Floudas D."/>
            <person name="Copeland A."/>
            <person name="Barry K.W."/>
            <person name="Cichocki N."/>
            <person name="Veneault-Fourrey C."/>
            <person name="LaButti K."/>
            <person name="Lindquist E.A."/>
            <person name="Lipzen A."/>
            <person name="Lundell T."/>
            <person name="Morin E."/>
            <person name="Murat C."/>
            <person name="Riley R."/>
            <person name="Ohm R."/>
            <person name="Sun H."/>
            <person name="Tunlid A."/>
            <person name="Henrissat B."/>
            <person name="Grigoriev I.V."/>
            <person name="Hibbett D.S."/>
            <person name="Martin F."/>
        </authorList>
    </citation>
    <scope>NUCLEOTIDE SEQUENCE [LARGE SCALE GENOMIC DNA]</scope>
    <source>
        <strain evidence="2">UH-Slu-Lm8-n1</strain>
    </source>
</reference>
<accession>A0A0D0AVG5</accession>
<dbReference type="AlphaFoldDB" id="A0A0D0AVG5"/>